<name>A0A7K3LR70_9ACTN</name>
<sequence>MAAHPVIYEINTWPWLVGLSSSLGRAVTLGSVPEEVWDEVTATSVTATSGGSGPIDAVWLMGVWQRSPAGVRIGLADGPLVDTFADALPDFTDADVVGSPYSIHDYIVDPHLGGPEGLAAARRALAARGVGLILDFVPNHVATDHPWATASPQRFVTGTVADLAAHPTEFVEVAGTVIANGRDPYFAPWRDVLQLNAFDQGLRAAARDTVRSIADQCDGVRCDMAMLMCNRIFAETWSGRVGPAPDVDYWDAVIPAIRAEHPEFLFIAEAYWGTEGLLRSQGFDHCYDKGFTDALEHHPQSIGSLIADAPDPDGAVHFIENHDEPRAQKVFGDHHPTAAITALTQPGARLLYEGQFDGRTVRLPVQLRREPEQPVVEGLPEFYRRLVAVLGDDALHTGEFTALTVSGWPDHPAGPGLAAWSWTGSARRWLFVVNLDDADGAGLVHTAWNDLAGRPTTLVDPIAEVGFDRPADPEPTIFVMLPPWGAHVLDVDIADPIS</sequence>
<dbReference type="PANTHER" id="PTHR47786:SF2">
    <property type="entry name" value="GLYCOSYL HYDROLASE FAMILY 13 CATALYTIC DOMAIN-CONTAINING PROTEIN"/>
    <property type="match status" value="1"/>
</dbReference>
<accession>A0A7K3LR70</accession>
<gene>
    <name evidence="2" type="ORF">GYA93_13420</name>
</gene>
<reference evidence="2 3" key="1">
    <citation type="submission" date="2020-01" db="EMBL/GenBank/DDBJ databases">
        <title>Investigation of new actinobacteria for the biodesulphurisation of diesel fuel.</title>
        <authorList>
            <person name="Athi Narayanan S.M."/>
        </authorList>
    </citation>
    <scope>NUCLEOTIDE SEQUENCE [LARGE SCALE GENOMIC DNA]</scope>
    <source>
        <strain evidence="2 3">213E</strain>
    </source>
</reference>
<dbReference type="EMBL" id="JAADZU010000041">
    <property type="protein sequence ID" value="NDK90571.1"/>
    <property type="molecule type" value="Genomic_DNA"/>
</dbReference>
<dbReference type="Gene3D" id="3.20.20.80">
    <property type="entry name" value="Glycosidases"/>
    <property type="match status" value="1"/>
</dbReference>
<dbReference type="Proteomes" id="UP000466307">
    <property type="component" value="Unassembled WGS sequence"/>
</dbReference>
<dbReference type="GO" id="GO:0005975">
    <property type="term" value="P:carbohydrate metabolic process"/>
    <property type="evidence" value="ECO:0007669"/>
    <property type="project" value="InterPro"/>
</dbReference>
<protein>
    <submittedName>
        <fullName evidence="2">Alpha-amylase</fullName>
    </submittedName>
</protein>
<dbReference type="AlphaFoldDB" id="A0A7K3LR70"/>
<proteinExistence type="predicted"/>
<dbReference type="InterPro" id="IPR017853">
    <property type="entry name" value="GH"/>
</dbReference>
<dbReference type="InterPro" id="IPR006047">
    <property type="entry name" value="GH13_cat_dom"/>
</dbReference>
<evidence type="ECO:0000259" key="1">
    <source>
        <dbReference type="SMART" id="SM00642"/>
    </source>
</evidence>
<dbReference type="CDD" id="cd11347">
    <property type="entry name" value="AmyAc_1"/>
    <property type="match status" value="1"/>
</dbReference>
<dbReference type="SUPFAM" id="SSF51445">
    <property type="entry name" value="(Trans)glycosidases"/>
    <property type="match status" value="1"/>
</dbReference>
<feature type="domain" description="Glycosyl hydrolase family 13 catalytic" evidence="1">
    <location>
        <begin position="78"/>
        <end position="390"/>
    </location>
</feature>
<keyword evidence="3" id="KW-1185">Reference proteome</keyword>
<evidence type="ECO:0000313" key="3">
    <source>
        <dbReference type="Proteomes" id="UP000466307"/>
    </source>
</evidence>
<comment type="caution">
    <text evidence="2">The sequence shown here is derived from an EMBL/GenBank/DDBJ whole genome shotgun (WGS) entry which is preliminary data.</text>
</comment>
<dbReference type="SMART" id="SM00642">
    <property type="entry name" value="Aamy"/>
    <property type="match status" value="1"/>
</dbReference>
<evidence type="ECO:0000313" key="2">
    <source>
        <dbReference type="EMBL" id="NDK90571.1"/>
    </source>
</evidence>
<organism evidence="2 3">
    <name type="scientific">Gordonia desulfuricans</name>
    <dbReference type="NCBI Taxonomy" id="89051"/>
    <lineage>
        <taxon>Bacteria</taxon>
        <taxon>Bacillati</taxon>
        <taxon>Actinomycetota</taxon>
        <taxon>Actinomycetes</taxon>
        <taxon>Mycobacteriales</taxon>
        <taxon>Gordoniaceae</taxon>
        <taxon>Gordonia</taxon>
    </lineage>
</organism>
<dbReference type="PANTHER" id="PTHR47786">
    <property type="entry name" value="ALPHA-1,4-GLUCAN:MALTOSE-1-PHOSPHATE MALTOSYLTRANSFERASE"/>
    <property type="match status" value="1"/>
</dbReference>